<feature type="compositionally biased region" description="Low complexity" evidence="1">
    <location>
        <begin position="353"/>
        <end position="370"/>
    </location>
</feature>
<reference evidence="2" key="1">
    <citation type="submission" date="2013-10" db="EMBL/GenBank/DDBJ databases">
        <title>Genomic analysis of the causative agents of coccidiosis in chickens.</title>
        <authorList>
            <person name="Reid A.J."/>
            <person name="Blake D."/>
            <person name="Billington K."/>
            <person name="Browne H."/>
            <person name="Dunn M."/>
            <person name="Hung S."/>
            <person name="Kawahara F."/>
            <person name="Miranda-Saavedra D."/>
            <person name="Mourier T."/>
            <person name="Nagra H."/>
            <person name="Otto T.D."/>
            <person name="Rawlings N."/>
            <person name="Sanchez A."/>
            <person name="Sanders M."/>
            <person name="Subramaniam C."/>
            <person name="Tay Y."/>
            <person name="Dear P."/>
            <person name="Doerig C."/>
            <person name="Gruber A."/>
            <person name="Parkinson J."/>
            <person name="Shirley M."/>
            <person name="Wan K.L."/>
            <person name="Berriman M."/>
            <person name="Tomley F."/>
            <person name="Pain A."/>
        </authorList>
    </citation>
    <scope>NUCLEOTIDE SEQUENCE [LARGE SCALE GENOMIC DNA]</scope>
    <source>
        <strain evidence="2">Weybridge</strain>
    </source>
</reference>
<accession>U6M3X9</accession>
<feature type="region of interest" description="Disordered" evidence="1">
    <location>
        <begin position="280"/>
        <end position="308"/>
    </location>
</feature>
<dbReference type="GO" id="GO:0005634">
    <property type="term" value="C:nucleus"/>
    <property type="evidence" value="ECO:0007669"/>
    <property type="project" value="TreeGrafter"/>
</dbReference>
<keyword evidence="2" id="KW-0647">Proteasome</keyword>
<evidence type="ECO:0000256" key="1">
    <source>
        <dbReference type="SAM" id="MobiDB-lite"/>
    </source>
</evidence>
<dbReference type="GO" id="GO:0010468">
    <property type="term" value="P:regulation of gene expression"/>
    <property type="evidence" value="ECO:0007669"/>
    <property type="project" value="TreeGrafter"/>
</dbReference>
<dbReference type="Gene3D" id="3.60.20.10">
    <property type="entry name" value="Glutamine Phosphoribosylpyrophosphate, subunit 1, domain 1"/>
    <property type="match status" value="1"/>
</dbReference>
<evidence type="ECO:0000313" key="3">
    <source>
        <dbReference type="Proteomes" id="UP000030763"/>
    </source>
</evidence>
<keyword evidence="3" id="KW-1185">Reference proteome</keyword>
<feature type="compositionally biased region" description="Low complexity" evidence="1">
    <location>
        <begin position="81"/>
        <end position="98"/>
    </location>
</feature>
<dbReference type="GO" id="GO:0005839">
    <property type="term" value="C:proteasome core complex"/>
    <property type="evidence" value="ECO:0007669"/>
    <property type="project" value="InterPro"/>
</dbReference>
<organism evidence="2 3">
    <name type="scientific">Eimeria maxima</name>
    <name type="common">Coccidian parasite</name>
    <dbReference type="NCBI Taxonomy" id="5804"/>
    <lineage>
        <taxon>Eukaryota</taxon>
        <taxon>Sar</taxon>
        <taxon>Alveolata</taxon>
        <taxon>Apicomplexa</taxon>
        <taxon>Conoidasida</taxon>
        <taxon>Coccidia</taxon>
        <taxon>Eucoccidiorida</taxon>
        <taxon>Eimeriorina</taxon>
        <taxon>Eimeriidae</taxon>
        <taxon>Eimeria</taxon>
    </lineage>
</organism>
<dbReference type="PANTHER" id="PTHR14312:SF1">
    <property type="entry name" value="BASIC-LEUCINE ZIPPER TRANSCRIPTION FACTOR A"/>
    <property type="match status" value="1"/>
</dbReference>
<dbReference type="GO" id="GO:0051603">
    <property type="term" value="P:proteolysis involved in protein catabolic process"/>
    <property type="evidence" value="ECO:0007669"/>
    <property type="project" value="InterPro"/>
</dbReference>
<dbReference type="Pfam" id="PF00227">
    <property type="entry name" value="Proteasome"/>
    <property type="match status" value="2"/>
</dbReference>
<reference evidence="2" key="2">
    <citation type="submission" date="2013-10" db="EMBL/GenBank/DDBJ databases">
        <authorList>
            <person name="Aslett M."/>
        </authorList>
    </citation>
    <scope>NUCLEOTIDE SEQUENCE [LARGE SCALE GENOMIC DNA]</scope>
    <source>
        <strain evidence="2">Weybridge</strain>
    </source>
</reference>
<gene>
    <name evidence="2" type="ORF">EMWEY_00001620</name>
</gene>
<dbReference type="GO" id="GO:0043565">
    <property type="term" value="F:sequence-specific DNA binding"/>
    <property type="evidence" value="ECO:0007669"/>
    <property type="project" value="TreeGrafter"/>
</dbReference>
<proteinExistence type="predicted"/>
<feature type="region of interest" description="Disordered" evidence="1">
    <location>
        <begin position="81"/>
        <end position="103"/>
    </location>
</feature>
<sequence length="474" mass="49866">MPSLPPSWVPLDPEAATAAAAVAAVAVAATAAGTSAPEATAAAAAAAAAASLANSRAASQCLVHRVDELSIVRLGSLHALGSNSSSDSSSTGSNSSKNRSSKANELRSIVFAGPYNNSSNSSNSSNSGGFCSSSSSVLDGLQQQQQQQQPTTAAAAAAAAAAYRLANQGVLQGCPPGAAGAAGAAATAAKPGDTLSPVTTTSSVLAMTYKDGVIMVADTTVSYGRMVRFRGQRRFIELNKKILICTTGEYSDHQYLERELAALIHEDALHACTTGCTISSSGSSICTTTTSSSSSSSSSNSSSSSSRTEALLTPKAIASYTARTLYNKRCRFNPYWLSVVVAGYMGPPTGIHQQQQQQQEQQQQEQQQQQGMAKAGNEMYLGVADLLGLGRYFAITLMREKHRPDMTEEEARELLEECMRILFYRDCAASNEVQFAKVTAEGVTIDEPKKLDSNWNFEAFTKKTMDMEMAGCSW</sequence>
<dbReference type="GeneID" id="25334148"/>
<protein>
    <submittedName>
        <fullName evidence="2">Proteasome A-type and B-type domain-containing protein, putative</fullName>
    </submittedName>
</protein>
<dbReference type="OrthoDB" id="347332at2759"/>
<dbReference type="AlphaFoldDB" id="U6M3X9"/>
<dbReference type="Proteomes" id="UP000030763">
    <property type="component" value="Unassembled WGS sequence"/>
</dbReference>
<dbReference type="PANTHER" id="PTHR14312">
    <property type="entry name" value="CREB/ATF BZIP TRANSCRIPTION FACTOR"/>
    <property type="match status" value="1"/>
</dbReference>
<dbReference type="SUPFAM" id="SSF56235">
    <property type="entry name" value="N-terminal nucleophile aminohydrolases (Ntn hydrolases)"/>
    <property type="match status" value="1"/>
</dbReference>
<dbReference type="VEuPathDB" id="ToxoDB:EMWEY_00001620"/>
<dbReference type="InterPro" id="IPR029055">
    <property type="entry name" value="Ntn_hydrolases_N"/>
</dbReference>
<dbReference type="RefSeq" id="XP_013334421.1">
    <property type="nucleotide sequence ID" value="XM_013478967.1"/>
</dbReference>
<name>U6M3X9_EIMMA</name>
<feature type="region of interest" description="Disordered" evidence="1">
    <location>
        <begin position="350"/>
        <end position="373"/>
    </location>
</feature>
<feature type="compositionally biased region" description="Low complexity" evidence="1">
    <location>
        <begin position="280"/>
        <end position="306"/>
    </location>
</feature>
<dbReference type="InterPro" id="IPR001353">
    <property type="entry name" value="Proteasome_sua/b"/>
</dbReference>
<evidence type="ECO:0000313" key="2">
    <source>
        <dbReference type="EMBL" id="CDJ57773.1"/>
    </source>
</evidence>
<dbReference type="EMBL" id="HG719376">
    <property type="protein sequence ID" value="CDJ57773.1"/>
    <property type="molecule type" value="Genomic_DNA"/>
</dbReference>